<organism evidence="1 2">
    <name type="scientific">Kickxella alabastrina</name>
    <dbReference type="NCBI Taxonomy" id="61397"/>
    <lineage>
        <taxon>Eukaryota</taxon>
        <taxon>Fungi</taxon>
        <taxon>Fungi incertae sedis</taxon>
        <taxon>Zoopagomycota</taxon>
        <taxon>Kickxellomycotina</taxon>
        <taxon>Kickxellomycetes</taxon>
        <taxon>Kickxellales</taxon>
        <taxon>Kickxellaceae</taxon>
        <taxon>Kickxella</taxon>
    </lineage>
</organism>
<accession>A0ACC1HXN0</accession>
<protein>
    <submittedName>
        <fullName evidence="1">Uncharacterized protein</fullName>
    </submittedName>
</protein>
<proteinExistence type="predicted"/>
<keyword evidence="2" id="KW-1185">Reference proteome</keyword>
<evidence type="ECO:0000313" key="2">
    <source>
        <dbReference type="Proteomes" id="UP001150581"/>
    </source>
</evidence>
<evidence type="ECO:0000313" key="1">
    <source>
        <dbReference type="EMBL" id="KAJ1876376.1"/>
    </source>
</evidence>
<gene>
    <name evidence="1" type="ORF">LPJ66_012332</name>
</gene>
<dbReference type="EMBL" id="JANBPG010004435">
    <property type="protein sequence ID" value="KAJ1876376.1"/>
    <property type="molecule type" value="Genomic_DNA"/>
</dbReference>
<name>A0ACC1HXN0_9FUNG</name>
<sequence length="69" mass="7577">FFTAIIAALASSVVFAAPAPAPADANPIISPLAPAATPEHPASYERRGWDFYRPTINYRRGWDFHHPIT</sequence>
<feature type="non-terminal residue" evidence="1">
    <location>
        <position position="1"/>
    </location>
</feature>
<reference evidence="1" key="1">
    <citation type="submission" date="2022-07" db="EMBL/GenBank/DDBJ databases">
        <title>Phylogenomic reconstructions and comparative analyses of Kickxellomycotina fungi.</title>
        <authorList>
            <person name="Reynolds N.K."/>
            <person name="Stajich J.E."/>
            <person name="Barry K."/>
            <person name="Grigoriev I.V."/>
            <person name="Crous P."/>
            <person name="Smith M.E."/>
        </authorList>
    </citation>
    <scope>NUCLEOTIDE SEQUENCE</scope>
    <source>
        <strain evidence="1">Benny 63K</strain>
    </source>
</reference>
<comment type="caution">
    <text evidence="1">The sequence shown here is derived from an EMBL/GenBank/DDBJ whole genome shotgun (WGS) entry which is preliminary data.</text>
</comment>
<dbReference type="Proteomes" id="UP001150581">
    <property type="component" value="Unassembled WGS sequence"/>
</dbReference>